<dbReference type="EMBL" id="CU928166">
    <property type="protein sequence ID" value="CAR21418.1"/>
    <property type="molecule type" value="Genomic_DNA"/>
</dbReference>
<dbReference type="KEGG" id="lth:KLTH0B01518g"/>
<keyword evidence="2" id="KW-1185">Reference proteome</keyword>
<dbReference type="InParanoid" id="C5DCA7"/>
<accession>C5DCA7</accession>
<gene>
    <name evidence="1" type="ordered locus">KLTH0B01518g</name>
</gene>
<evidence type="ECO:0000313" key="1">
    <source>
        <dbReference type="EMBL" id="CAR21418.1"/>
    </source>
</evidence>
<protein>
    <submittedName>
        <fullName evidence="1">KLTH0B01518p</fullName>
    </submittedName>
</protein>
<dbReference type="RefSeq" id="XP_002551856.1">
    <property type="nucleotide sequence ID" value="XM_002551810.1"/>
</dbReference>
<dbReference type="AlphaFoldDB" id="C5DCA7"/>
<name>C5DCA7_LACTC</name>
<dbReference type="GeneID" id="8290684"/>
<sequence length="114" mass="12957">MLAARRRRQDTHHCVRNWSNLLNISSHPTVLDLNFSFGYKQARNRPGSASHRPEAAPLRCDCAHRRVGALARTLSHCASRCHSFLASLSNILHLRATNRVARTRKTCIAQEYII</sequence>
<organism evidence="1 2">
    <name type="scientific">Lachancea thermotolerans (strain ATCC 56472 / CBS 6340 / NRRL Y-8284)</name>
    <name type="common">Yeast</name>
    <name type="synonym">Kluyveromyces thermotolerans</name>
    <dbReference type="NCBI Taxonomy" id="559295"/>
    <lineage>
        <taxon>Eukaryota</taxon>
        <taxon>Fungi</taxon>
        <taxon>Dikarya</taxon>
        <taxon>Ascomycota</taxon>
        <taxon>Saccharomycotina</taxon>
        <taxon>Saccharomycetes</taxon>
        <taxon>Saccharomycetales</taxon>
        <taxon>Saccharomycetaceae</taxon>
        <taxon>Lachancea</taxon>
    </lineage>
</organism>
<dbReference type="HOGENOM" id="CLU_2121520_0_0_1"/>
<dbReference type="Proteomes" id="UP000002036">
    <property type="component" value="Chromosome B"/>
</dbReference>
<reference evidence="1 2" key="1">
    <citation type="journal article" date="2009" name="Genome Res.">
        <title>Comparative genomics of protoploid Saccharomycetaceae.</title>
        <authorList>
            <consortium name="The Genolevures Consortium"/>
            <person name="Souciet J.-L."/>
            <person name="Dujon B."/>
            <person name="Gaillardin C."/>
            <person name="Johnston M."/>
            <person name="Baret P.V."/>
            <person name="Cliften P."/>
            <person name="Sherman D.J."/>
            <person name="Weissenbach J."/>
            <person name="Westhof E."/>
            <person name="Wincker P."/>
            <person name="Jubin C."/>
            <person name="Poulain J."/>
            <person name="Barbe V."/>
            <person name="Segurens B."/>
            <person name="Artiguenave F."/>
            <person name="Anthouard V."/>
            <person name="Vacherie B."/>
            <person name="Val M.-E."/>
            <person name="Fulton R.S."/>
            <person name="Minx P."/>
            <person name="Wilson R."/>
            <person name="Durrens P."/>
            <person name="Jean G."/>
            <person name="Marck C."/>
            <person name="Martin T."/>
            <person name="Nikolski M."/>
            <person name="Rolland T."/>
            <person name="Seret M.-L."/>
            <person name="Casaregola S."/>
            <person name="Despons L."/>
            <person name="Fairhead C."/>
            <person name="Fischer G."/>
            <person name="Lafontaine I."/>
            <person name="Leh V."/>
            <person name="Lemaire M."/>
            <person name="de Montigny J."/>
            <person name="Neuveglise C."/>
            <person name="Thierry A."/>
            <person name="Blanc-Lenfle I."/>
            <person name="Bleykasten C."/>
            <person name="Diffels J."/>
            <person name="Fritsch E."/>
            <person name="Frangeul L."/>
            <person name="Goeffon A."/>
            <person name="Jauniaux N."/>
            <person name="Kachouri-Lafond R."/>
            <person name="Payen C."/>
            <person name="Potier S."/>
            <person name="Pribylova L."/>
            <person name="Ozanne C."/>
            <person name="Richard G.-F."/>
            <person name="Sacerdot C."/>
            <person name="Straub M.-L."/>
            <person name="Talla E."/>
        </authorList>
    </citation>
    <scope>NUCLEOTIDE SEQUENCE [LARGE SCALE GENOMIC DNA]</scope>
    <source>
        <strain evidence="2">ATCC 56472 / CBS 6340 / NRRL Y-8284</strain>
    </source>
</reference>
<evidence type="ECO:0000313" key="2">
    <source>
        <dbReference type="Proteomes" id="UP000002036"/>
    </source>
</evidence>
<proteinExistence type="predicted"/>